<dbReference type="InterPro" id="IPR021296">
    <property type="entry name" value="DUF2868"/>
</dbReference>
<protein>
    <submittedName>
        <fullName evidence="2">Membrane protein</fullName>
    </submittedName>
</protein>
<gene>
    <name evidence="2" type="ORF">SAMEA3906486_00965</name>
</gene>
<dbReference type="AlphaFoldDB" id="A0A157S926"/>
<keyword evidence="1" id="KW-0472">Membrane</keyword>
<feature type="transmembrane region" description="Helical" evidence="1">
    <location>
        <begin position="194"/>
        <end position="211"/>
    </location>
</feature>
<dbReference type="STRING" id="288768.SAMEA3906486_00965"/>
<organism evidence="2 3">
    <name type="scientific">Bordetella ansorpii</name>
    <dbReference type="NCBI Taxonomy" id="288768"/>
    <lineage>
        <taxon>Bacteria</taxon>
        <taxon>Pseudomonadati</taxon>
        <taxon>Pseudomonadota</taxon>
        <taxon>Betaproteobacteria</taxon>
        <taxon>Burkholderiales</taxon>
        <taxon>Alcaligenaceae</taxon>
        <taxon>Bordetella</taxon>
    </lineage>
</organism>
<keyword evidence="3" id="KW-1185">Reference proteome</keyword>
<dbReference type="OrthoDB" id="6210861at2"/>
<dbReference type="RefSeq" id="WP_066124326.1">
    <property type="nucleotide sequence ID" value="NZ_FKIF01000002.1"/>
</dbReference>
<feature type="transmembrane region" description="Helical" evidence="1">
    <location>
        <begin position="271"/>
        <end position="299"/>
    </location>
</feature>
<feature type="transmembrane region" description="Helical" evidence="1">
    <location>
        <begin position="218"/>
        <end position="240"/>
    </location>
</feature>
<proteinExistence type="predicted"/>
<sequence length="481" mass="50904">MPPSDAVRPAEVLADEARQEEGTASHWLAEAVRLREAHWGPLEDADAVRQARLAGGTLTSRILLRARLLARREGLDALVGRWRQGAALTFILLVLATLLAGAGAALGALGDGSRPVNVLWAAGALLGLHALMFVLWASTFAIRRSGATGLGRLWLWTTRKLARGPDSALVPQALLNLLARAGALRWLFGAVSHLLWLAALCAALAVLLAMLSTASYRFVWATTLLQPEAFVGLVAGLGWLPAQFGFAAPDPAVVRASDGMQALPAGAQAQWAVWLLGQVVCYGIVPRLLAGLGCVIMAARALRRLRIDTQLPGYTALRDRLRPPTESIGLDRPSGPLRTPAVVAAQALPDLSGQAVLAGVELPPGSPWPPAALPAQAHDAGILDTREQRNALLDTLARTAAPRLLLACDAHQTPDRGTLALIADLSGKAARTRVWLSAGFNENAGMDRSATWRARLQEAGLPPDAIVADADAPLTWLETTH</sequence>
<evidence type="ECO:0000313" key="3">
    <source>
        <dbReference type="Proteomes" id="UP000076848"/>
    </source>
</evidence>
<evidence type="ECO:0000313" key="2">
    <source>
        <dbReference type="EMBL" id="SAI66436.1"/>
    </source>
</evidence>
<reference evidence="2 3" key="1">
    <citation type="submission" date="2016-04" db="EMBL/GenBank/DDBJ databases">
        <authorList>
            <consortium name="Pathogen Informatics"/>
        </authorList>
    </citation>
    <scope>NUCLEOTIDE SEQUENCE [LARGE SCALE GENOMIC DNA]</scope>
    <source>
        <strain evidence="2 3">H050680373</strain>
    </source>
</reference>
<accession>A0A157S926</accession>
<keyword evidence="1" id="KW-1133">Transmembrane helix</keyword>
<feature type="transmembrane region" description="Helical" evidence="1">
    <location>
        <begin position="118"/>
        <end position="142"/>
    </location>
</feature>
<dbReference type="Pfam" id="PF11067">
    <property type="entry name" value="DUF2868"/>
    <property type="match status" value="1"/>
</dbReference>
<dbReference type="EMBL" id="FKIF01000002">
    <property type="protein sequence ID" value="SAI66436.1"/>
    <property type="molecule type" value="Genomic_DNA"/>
</dbReference>
<keyword evidence="1" id="KW-0812">Transmembrane</keyword>
<name>A0A157S926_9BORD</name>
<evidence type="ECO:0000256" key="1">
    <source>
        <dbReference type="SAM" id="Phobius"/>
    </source>
</evidence>
<dbReference type="Proteomes" id="UP000076848">
    <property type="component" value="Unassembled WGS sequence"/>
</dbReference>
<feature type="transmembrane region" description="Helical" evidence="1">
    <location>
        <begin position="85"/>
        <end position="106"/>
    </location>
</feature>